<keyword evidence="3" id="KW-1185">Reference proteome</keyword>
<feature type="region of interest" description="Disordered" evidence="1">
    <location>
        <begin position="152"/>
        <end position="176"/>
    </location>
</feature>
<proteinExistence type="predicted"/>
<evidence type="ECO:0008006" key="4">
    <source>
        <dbReference type="Google" id="ProtNLM"/>
    </source>
</evidence>
<reference evidence="2 3" key="1">
    <citation type="submission" date="2024-09" db="EMBL/GenBank/DDBJ databases">
        <title>Genome sequencing and assembly of Phytophthora oleae, isolate VK10A, causative agent of rot of olive drupes.</title>
        <authorList>
            <person name="Conti Taguali S."/>
            <person name="Riolo M."/>
            <person name="La Spada F."/>
            <person name="Cacciola S.O."/>
            <person name="Dionisio G."/>
        </authorList>
    </citation>
    <scope>NUCLEOTIDE SEQUENCE [LARGE SCALE GENOMIC DNA]</scope>
    <source>
        <strain evidence="2 3">VK10A</strain>
    </source>
</reference>
<evidence type="ECO:0000313" key="2">
    <source>
        <dbReference type="EMBL" id="KAL3658159.1"/>
    </source>
</evidence>
<organism evidence="2 3">
    <name type="scientific">Phytophthora oleae</name>
    <dbReference type="NCBI Taxonomy" id="2107226"/>
    <lineage>
        <taxon>Eukaryota</taxon>
        <taxon>Sar</taxon>
        <taxon>Stramenopiles</taxon>
        <taxon>Oomycota</taxon>
        <taxon>Peronosporomycetes</taxon>
        <taxon>Peronosporales</taxon>
        <taxon>Peronosporaceae</taxon>
        <taxon>Phytophthora</taxon>
    </lineage>
</organism>
<evidence type="ECO:0000313" key="3">
    <source>
        <dbReference type="Proteomes" id="UP001632037"/>
    </source>
</evidence>
<gene>
    <name evidence="2" type="ORF">V7S43_016790</name>
</gene>
<accession>A0ABD3EYW6</accession>
<sequence length="176" mass="19529">MRFQSIVLLTSSALSLLLIFWWQQAKSVLLLLARTTVNSDLGGRRQRRREGGAWYQSITKLFKPNTASNAVTKPELACKSLIGAYKSLKLNKIKSVDELFSDDAFDTFNGYNIHLAESSSAAKFFSNEFEEKMTAKLFARAAQSSEFIGQGLPEPVAKTVGKGQQNSEASHEDRST</sequence>
<comment type="caution">
    <text evidence="2">The sequence shown here is derived from an EMBL/GenBank/DDBJ whole genome shotgun (WGS) entry which is preliminary data.</text>
</comment>
<dbReference type="AlphaFoldDB" id="A0ABD3EYW6"/>
<evidence type="ECO:0000256" key="1">
    <source>
        <dbReference type="SAM" id="MobiDB-lite"/>
    </source>
</evidence>
<dbReference type="EMBL" id="JBIMZQ010000056">
    <property type="protein sequence ID" value="KAL3658159.1"/>
    <property type="molecule type" value="Genomic_DNA"/>
</dbReference>
<protein>
    <recommendedName>
        <fullName evidence="4">RxLR effector protein</fullName>
    </recommendedName>
</protein>
<dbReference type="Proteomes" id="UP001632037">
    <property type="component" value="Unassembled WGS sequence"/>
</dbReference>
<name>A0ABD3EYW6_9STRA</name>